<organism evidence="10 11">
    <name type="scientific">Candidatus Egerieisoma faecipullorum</name>
    <dbReference type="NCBI Taxonomy" id="2840963"/>
    <lineage>
        <taxon>Bacteria</taxon>
        <taxon>Bacillati</taxon>
        <taxon>Bacillota</taxon>
        <taxon>Clostridia</taxon>
        <taxon>Eubacteriales</taxon>
        <taxon>Clostridiaceae</taxon>
        <taxon>Clostridiaceae incertae sedis</taxon>
        <taxon>Candidatus Egerieisoma</taxon>
    </lineage>
</organism>
<dbReference type="GO" id="GO:0051258">
    <property type="term" value="P:protein polymerization"/>
    <property type="evidence" value="ECO:0007669"/>
    <property type="project" value="UniProtKB-UniRule"/>
</dbReference>
<keyword evidence="5 7" id="KW-0132">Cell division</keyword>
<dbReference type="GO" id="GO:0043093">
    <property type="term" value="P:FtsZ-dependent cytokinesis"/>
    <property type="evidence" value="ECO:0007669"/>
    <property type="project" value="UniProtKB-UniRule"/>
</dbReference>
<gene>
    <name evidence="5 10" type="primary">ftsZ</name>
    <name evidence="10" type="ORF">IAD50_02365</name>
</gene>
<feature type="binding site" evidence="5">
    <location>
        <position position="186"/>
    </location>
    <ligand>
        <name>GTP</name>
        <dbReference type="ChEBI" id="CHEBI:37565"/>
    </ligand>
</feature>
<dbReference type="Proteomes" id="UP000824089">
    <property type="component" value="Unassembled WGS sequence"/>
</dbReference>
<keyword evidence="5 7" id="KW-0131">Cell cycle</keyword>
<proteinExistence type="inferred from homology"/>
<keyword evidence="5" id="KW-0963">Cytoplasm</keyword>
<comment type="subunit">
    <text evidence="5">Homodimer. Polymerizes to form a dynamic ring structure in a strictly GTP-dependent manner. Interacts directly with several other division proteins.</text>
</comment>
<dbReference type="GO" id="GO:0005525">
    <property type="term" value="F:GTP binding"/>
    <property type="evidence" value="ECO:0007669"/>
    <property type="project" value="UniProtKB-UniRule"/>
</dbReference>
<dbReference type="CDD" id="cd02201">
    <property type="entry name" value="FtsZ_type1"/>
    <property type="match status" value="1"/>
</dbReference>
<comment type="function">
    <text evidence="5 7">Essential cell division protein that forms a contractile ring structure (Z ring) at the future cell division site. The regulation of the ring assembly controls the timing and the location of cell division. One of the functions of the FtsZ ring is to recruit other cell division proteins to the septum to produce a new cell wall between the dividing cells. Binds GTP and shows GTPase activity.</text>
</comment>
<dbReference type="EMBL" id="DVMM01000048">
    <property type="protein sequence ID" value="HIU29121.1"/>
    <property type="molecule type" value="Genomic_DNA"/>
</dbReference>
<keyword evidence="4 5" id="KW-0717">Septation</keyword>
<dbReference type="Gene3D" id="3.40.50.1440">
    <property type="entry name" value="Tubulin/FtsZ, GTPase domain"/>
    <property type="match status" value="1"/>
</dbReference>
<protein>
    <recommendedName>
        <fullName evidence="5 6">Cell division protein FtsZ</fullName>
    </recommendedName>
</protein>
<dbReference type="InterPro" id="IPR036525">
    <property type="entry name" value="Tubulin/FtsZ_GTPase_sf"/>
</dbReference>
<comment type="similarity">
    <text evidence="1 5 7">Belongs to the FtsZ family.</text>
</comment>
<dbReference type="GO" id="GO:0003924">
    <property type="term" value="F:GTPase activity"/>
    <property type="evidence" value="ECO:0007669"/>
    <property type="project" value="UniProtKB-UniRule"/>
</dbReference>
<dbReference type="Pfam" id="PF00091">
    <property type="entry name" value="Tubulin"/>
    <property type="match status" value="1"/>
</dbReference>
<evidence type="ECO:0000256" key="2">
    <source>
        <dbReference type="ARBA" id="ARBA00022741"/>
    </source>
</evidence>
<dbReference type="SUPFAM" id="SSF55307">
    <property type="entry name" value="Tubulin C-terminal domain-like"/>
    <property type="match status" value="1"/>
</dbReference>
<dbReference type="GO" id="GO:0000917">
    <property type="term" value="P:division septum assembly"/>
    <property type="evidence" value="ECO:0007669"/>
    <property type="project" value="UniProtKB-KW"/>
</dbReference>
<feature type="binding site" evidence="5">
    <location>
        <begin position="20"/>
        <end position="24"/>
    </location>
    <ligand>
        <name>GTP</name>
        <dbReference type="ChEBI" id="CHEBI:37565"/>
    </ligand>
</feature>
<keyword evidence="2 5" id="KW-0547">Nucleotide-binding</keyword>
<feature type="binding site" evidence="5">
    <location>
        <position position="138"/>
    </location>
    <ligand>
        <name>GTP</name>
        <dbReference type="ChEBI" id="CHEBI:37565"/>
    </ligand>
</feature>
<dbReference type="InterPro" id="IPR003008">
    <property type="entry name" value="Tubulin_FtsZ_GTPase"/>
</dbReference>
<sequence>MEYDSEAGKDAKIIVIGIGGGGNNAVDRMIESGMTTVDFIAMNTDKHVLLKSKAGTKIQLGEKLTRGLGAGANPEIGEKAAAENRDEITNLLNGVDMVFITAGMGGGTGTGAAPVVAEIAKSLGILTVAVVTKPFAFEGRRKMMAALKGIEKLEENVDSLVIIPNDNIMKIVDEKVTIQNAFKLVDEVLSNSVQGICDIITDVADVNVDFADVKTTMSNKGIVHMGVGRASGKNRAEEALKMAIENPLLETSIRGAKSVLVYYCGDNINMMELTLVNNEVHEEVDADAQIIFGAMEAKDDMNDEMKITVIAAGFDDQEIGDAMDLDTKATLTAAASVEESEPSRRRRARIDDDFDVPTFLQNRK</sequence>
<dbReference type="PANTHER" id="PTHR30314">
    <property type="entry name" value="CELL DIVISION PROTEIN FTSZ-RELATED"/>
    <property type="match status" value="1"/>
</dbReference>
<dbReference type="InterPro" id="IPR045061">
    <property type="entry name" value="FtsZ/CetZ"/>
</dbReference>
<evidence type="ECO:0000256" key="1">
    <source>
        <dbReference type="ARBA" id="ARBA00009690"/>
    </source>
</evidence>
<dbReference type="InterPro" id="IPR020805">
    <property type="entry name" value="Cell_div_FtsZ_CS"/>
</dbReference>
<dbReference type="FunFam" id="3.40.50.1440:FF:000001">
    <property type="entry name" value="Cell division protein FtsZ"/>
    <property type="match status" value="1"/>
</dbReference>
<dbReference type="GO" id="GO:0005737">
    <property type="term" value="C:cytoplasm"/>
    <property type="evidence" value="ECO:0007669"/>
    <property type="project" value="UniProtKB-SubCell"/>
</dbReference>
<evidence type="ECO:0000256" key="6">
    <source>
        <dbReference type="NCBIfam" id="TIGR00065"/>
    </source>
</evidence>
<dbReference type="SMART" id="SM00865">
    <property type="entry name" value="Tubulin_C"/>
    <property type="match status" value="1"/>
</dbReference>
<dbReference type="InterPro" id="IPR018316">
    <property type="entry name" value="Tubulin/FtsZ_2-layer-sand-dom"/>
</dbReference>
<dbReference type="PROSITE" id="PS01135">
    <property type="entry name" value="FTSZ_2"/>
    <property type="match status" value="1"/>
</dbReference>
<keyword evidence="3 5" id="KW-0342">GTP-binding</keyword>
<dbReference type="InterPro" id="IPR008280">
    <property type="entry name" value="Tub_FtsZ_C"/>
</dbReference>
<dbReference type="AlphaFoldDB" id="A0A9D1L9Q7"/>
<dbReference type="InterPro" id="IPR024757">
    <property type="entry name" value="FtsZ_C"/>
</dbReference>
<feature type="domain" description="Tubulin/FtsZ GTPase" evidence="8">
    <location>
        <begin position="12"/>
        <end position="204"/>
    </location>
</feature>
<dbReference type="HAMAP" id="MF_00909">
    <property type="entry name" value="FtsZ"/>
    <property type="match status" value="1"/>
</dbReference>
<evidence type="ECO:0000256" key="5">
    <source>
        <dbReference type="HAMAP-Rule" id="MF_00909"/>
    </source>
</evidence>
<comment type="subcellular location">
    <subcellularLocation>
        <location evidence="5">Cytoplasm</location>
    </subcellularLocation>
    <text evidence="5">Assembles at midcell at the inner surface of the cytoplasmic membrane.</text>
</comment>
<name>A0A9D1L9Q7_9CLOT</name>
<evidence type="ECO:0000259" key="9">
    <source>
        <dbReference type="SMART" id="SM00865"/>
    </source>
</evidence>
<reference evidence="10" key="1">
    <citation type="submission" date="2020-10" db="EMBL/GenBank/DDBJ databases">
        <authorList>
            <person name="Gilroy R."/>
        </authorList>
    </citation>
    <scope>NUCLEOTIDE SEQUENCE</scope>
    <source>
        <strain evidence="10">CHK195-4489</strain>
    </source>
</reference>
<evidence type="ECO:0000256" key="4">
    <source>
        <dbReference type="ARBA" id="ARBA00023210"/>
    </source>
</evidence>
<dbReference type="Pfam" id="PF12327">
    <property type="entry name" value="FtsZ_C"/>
    <property type="match status" value="1"/>
</dbReference>
<evidence type="ECO:0000313" key="10">
    <source>
        <dbReference type="EMBL" id="HIU29121.1"/>
    </source>
</evidence>
<dbReference type="SUPFAM" id="SSF52490">
    <property type="entry name" value="Tubulin nucleotide-binding domain-like"/>
    <property type="match status" value="1"/>
</dbReference>
<evidence type="ECO:0000313" key="11">
    <source>
        <dbReference type="Proteomes" id="UP000824089"/>
    </source>
</evidence>
<feature type="binding site" evidence="5">
    <location>
        <position position="142"/>
    </location>
    <ligand>
        <name>GTP</name>
        <dbReference type="ChEBI" id="CHEBI:37565"/>
    </ligand>
</feature>
<dbReference type="PRINTS" id="PR00423">
    <property type="entry name" value="CELLDVISFTSZ"/>
</dbReference>
<comment type="caution">
    <text evidence="10">The sequence shown here is derived from an EMBL/GenBank/DDBJ whole genome shotgun (WGS) entry which is preliminary data.</text>
</comment>
<dbReference type="InterPro" id="IPR000158">
    <property type="entry name" value="Cell_div_FtsZ"/>
</dbReference>
<dbReference type="GO" id="GO:0032153">
    <property type="term" value="C:cell division site"/>
    <property type="evidence" value="ECO:0007669"/>
    <property type="project" value="UniProtKB-UniRule"/>
</dbReference>
<dbReference type="Gene3D" id="3.30.1330.20">
    <property type="entry name" value="Tubulin/FtsZ, C-terminal domain"/>
    <property type="match status" value="1"/>
</dbReference>
<evidence type="ECO:0000256" key="7">
    <source>
        <dbReference type="RuleBase" id="RU000631"/>
    </source>
</evidence>
<feature type="binding site" evidence="5">
    <location>
        <begin position="107"/>
        <end position="109"/>
    </location>
    <ligand>
        <name>GTP</name>
        <dbReference type="ChEBI" id="CHEBI:37565"/>
    </ligand>
</feature>
<evidence type="ECO:0000256" key="3">
    <source>
        <dbReference type="ARBA" id="ARBA00023134"/>
    </source>
</evidence>
<feature type="domain" description="Tubulin/FtsZ 2-layer sandwich" evidence="9">
    <location>
        <begin position="206"/>
        <end position="323"/>
    </location>
</feature>
<dbReference type="PANTHER" id="PTHR30314:SF3">
    <property type="entry name" value="MITOCHONDRIAL DIVISION PROTEIN FSZA"/>
    <property type="match status" value="1"/>
</dbReference>
<dbReference type="SMART" id="SM00864">
    <property type="entry name" value="Tubulin"/>
    <property type="match status" value="1"/>
</dbReference>
<dbReference type="InterPro" id="IPR037103">
    <property type="entry name" value="Tubulin/FtsZ-like_C"/>
</dbReference>
<dbReference type="NCBIfam" id="TIGR00065">
    <property type="entry name" value="ftsZ"/>
    <property type="match status" value="1"/>
</dbReference>
<evidence type="ECO:0000259" key="8">
    <source>
        <dbReference type="SMART" id="SM00864"/>
    </source>
</evidence>
<accession>A0A9D1L9Q7</accession>
<reference evidence="10" key="2">
    <citation type="journal article" date="2021" name="PeerJ">
        <title>Extensive microbial diversity within the chicken gut microbiome revealed by metagenomics and culture.</title>
        <authorList>
            <person name="Gilroy R."/>
            <person name="Ravi A."/>
            <person name="Getino M."/>
            <person name="Pursley I."/>
            <person name="Horton D.L."/>
            <person name="Alikhan N.F."/>
            <person name="Baker D."/>
            <person name="Gharbi K."/>
            <person name="Hall N."/>
            <person name="Watson M."/>
            <person name="Adriaenssens E.M."/>
            <person name="Foster-Nyarko E."/>
            <person name="Jarju S."/>
            <person name="Secka A."/>
            <person name="Antonio M."/>
            <person name="Oren A."/>
            <person name="Chaudhuri R.R."/>
            <person name="La Ragione R."/>
            <person name="Hildebrand F."/>
            <person name="Pallen M.J."/>
        </authorList>
    </citation>
    <scope>NUCLEOTIDE SEQUENCE</scope>
    <source>
        <strain evidence="10">CHK195-4489</strain>
    </source>
</reference>